<feature type="compositionally biased region" description="Basic and acidic residues" evidence="9">
    <location>
        <begin position="63"/>
        <end position="77"/>
    </location>
</feature>
<dbReference type="Gene3D" id="3.30.160.60">
    <property type="entry name" value="Classic Zinc Finger"/>
    <property type="match status" value="1"/>
</dbReference>
<sequence length="556" mass="60443">MDSDYLAAKRGASKESDSLFRSSPKRVKLLNFNSNSDKASLLLDQPTTESRSIAYNVPVAPPDSDKATPIKKRENQERTSSCVAKPCNLREGRVHGSTVPFCALAGGSYSKITDLLTEPINKLPVDSQVDGKLNNSNDAQLFSNSSSSPYVCSKCSKTFRTKLLLTHHNDTHDPSKGHRCSFPDCERAFRSQKYLDNHINDHHRSSSNLKCPHPGCSFVGTKKTDLKRHIASTHKATPLNQSPNFLSFDDARSEVGECLSDEYLDDAMEIMSRNLKEIYATMPALSPVYVVNPSLEANVPIISGDHFSSDETSSTISAPSFSNGGCVTGAAMTPPSSNLPCPSPVSCPPRGFGLYHSQPSDPNTQWPSQATVPSSSAVVDDSPNGAPHNTRSYPTPGKQQPFYHPQPQPATVMPFCHCDRQSPNSLPFPTGGNTYGQVSLTTSASAYCHDYYQQPCFFQQPSFRQGSPQRQGPCSQVDAQQQNVPQMNGTSQRSSELAYSTISQRLYDAPTPTWPSNAGCYQPIGQSRRFEGGMSASGVFQAAASATAPPYNPVDY</sequence>
<reference evidence="13" key="1">
    <citation type="submission" date="2017-02" db="UniProtKB">
        <authorList>
            <consortium name="WormBaseParasite"/>
        </authorList>
    </citation>
    <scope>IDENTIFICATION</scope>
</reference>
<keyword evidence="2" id="KW-0479">Metal-binding</keyword>
<evidence type="ECO:0000256" key="2">
    <source>
        <dbReference type="ARBA" id="ARBA00022723"/>
    </source>
</evidence>
<dbReference type="InterPro" id="IPR013087">
    <property type="entry name" value="Znf_C2H2_type"/>
</dbReference>
<dbReference type="EMBL" id="UYRS01000573">
    <property type="protein sequence ID" value="VDK23624.1"/>
    <property type="molecule type" value="Genomic_DNA"/>
</dbReference>
<dbReference type="STRING" id="60517.A0A0R3VWG4"/>
<evidence type="ECO:0000256" key="5">
    <source>
        <dbReference type="ARBA" id="ARBA00023015"/>
    </source>
</evidence>
<dbReference type="Pfam" id="PF00096">
    <property type="entry name" value="zf-C2H2"/>
    <property type="match status" value="1"/>
</dbReference>
<dbReference type="SUPFAM" id="SSF57667">
    <property type="entry name" value="beta-beta-alpha zinc fingers"/>
    <property type="match status" value="1"/>
</dbReference>
<feature type="compositionally biased region" description="Polar residues" evidence="9">
    <location>
        <begin position="357"/>
        <end position="371"/>
    </location>
</feature>
<dbReference type="AlphaFoldDB" id="A0A0R3VWG4"/>
<reference evidence="11 12" key="2">
    <citation type="submission" date="2018-11" db="EMBL/GenBank/DDBJ databases">
        <authorList>
            <consortium name="Pathogen Informatics"/>
        </authorList>
    </citation>
    <scope>NUCLEOTIDE SEQUENCE [LARGE SCALE GENOMIC DNA]</scope>
</reference>
<evidence type="ECO:0000313" key="11">
    <source>
        <dbReference type="EMBL" id="VDK23624.1"/>
    </source>
</evidence>
<dbReference type="Proteomes" id="UP000282613">
    <property type="component" value="Unassembled WGS sequence"/>
</dbReference>
<name>A0A0R3VWG4_TAEAS</name>
<evidence type="ECO:0000256" key="4">
    <source>
        <dbReference type="ARBA" id="ARBA00022833"/>
    </source>
</evidence>
<dbReference type="GO" id="GO:0006357">
    <property type="term" value="P:regulation of transcription by RNA polymerase II"/>
    <property type="evidence" value="ECO:0007669"/>
    <property type="project" value="TreeGrafter"/>
</dbReference>
<dbReference type="GO" id="GO:0005634">
    <property type="term" value="C:nucleus"/>
    <property type="evidence" value="ECO:0007669"/>
    <property type="project" value="UniProtKB-SubCell"/>
</dbReference>
<organism evidence="13">
    <name type="scientific">Taenia asiatica</name>
    <name type="common">Asian tapeworm</name>
    <dbReference type="NCBI Taxonomy" id="60517"/>
    <lineage>
        <taxon>Eukaryota</taxon>
        <taxon>Metazoa</taxon>
        <taxon>Spiralia</taxon>
        <taxon>Lophotrochozoa</taxon>
        <taxon>Platyhelminthes</taxon>
        <taxon>Cestoda</taxon>
        <taxon>Eucestoda</taxon>
        <taxon>Cyclophyllidea</taxon>
        <taxon>Taeniidae</taxon>
        <taxon>Taenia</taxon>
    </lineage>
</organism>
<protein>
    <submittedName>
        <fullName evidence="13">C2H2-type domain-containing protein</fullName>
    </submittedName>
</protein>
<dbReference type="SMART" id="SM00355">
    <property type="entry name" value="ZnF_C2H2"/>
    <property type="match status" value="3"/>
</dbReference>
<comment type="subcellular location">
    <subcellularLocation>
        <location evidence="1">Nucleus</location>
    </subcellularLocation>
</comment>
<evidence type="ECO:0000313" key="12">
    <source>
        <dbReference type="Proteomes" id="UP000282613"/>
    </source>
</evidence>
<evidence type="ECO:0000256" key="8">
    <source>
        <dbReference type="PROSITE-ProRule" id="PRU00042"/>
    </source>
</evidence>
<dbReference type="PROSITE" id="PS00028">
    <property type="entry name" value="ZINC_FINGER_C2H2_1"/>
    <property type="match status" value="2"/>
</dbReference>
<gene>
    <name evidence="11" type="ORF">TASK_LOCUS1759</name>
</gene>
<proteinExistence type="predicted"/>
<evidence type="ECO:0000256" key="6">
    <source>
        <dbReference type="ARBA" id="ARBA00023163"/>
    </source>
</evidence>
<keyword evidence="6" id="KW-0804">Transcription</keyword>
<dbReference type="InterPro" id="IPR036236">
    <property type="entry name" value="Znf_C2H2_sf"/>
</dbReference>
<evidence type="ECO:0000256" key="7">
    <source>
        <dbReference type="ARBA" id="ARBA00023242"/>
    </source>
</evidence>
<dbReference type="PANTHER" id="PTHR46179">
    <property type="entry name" value="ZINC FINGER PROTEIN"/>
    <property type="match status" value="1"/>
</dbReference>
<feature type="region of interest" description="Disordered" evidence="9">
    <location>
        <begin position="352"/>
        <end position="406"/>
    </location>
</feature>
<keyword evidence="12" id="KW-1185">Reference proteome</keyword>
<dbReference type="PANTHER" id="PTHR46179:SF13">
    <property type="entry name" value="C2H2-TYPE DOMAIN-CONTAINING PROTEIN"/>
    <property type="match status" value="1"/>
</dbReference>
<keyword evidence="7" id="KW-0539">Nucleus</keyword>
<feature type="domain" description="C2H2-type" evidence="10">
    <location>
        <begin position="178"/>
        <end position="207"/>
    </location>
</feature>
<dbReference type="OrthoDB" id="6271419at2759"/>
<feature type="region of interest" description="Disordered" evidence="9">
    <location>
        <begin position="56"/>
        <end position="77"/>
    </location>
</feature>
<accession>A0A0R3VWG4</accession>
<keyword evidence="5" id="KW-0805">Transcription regulation</keyword>
<feature type="compositionally biased region" description="Low complexity" evidence="9">
    <location>
        <begin position="372"/>
        <end position="383"/>
    </location>
</feature>
<keyword evidence="3 8" id="KW-0863">Zinc-finger</keyword>
<evidence type="ECO:0000259" key="10">
    <source>
        <dbReference type="PROSITE" id="PS50157"/>
    </source>
</evidence>
<dbReference type="WBParaSite" id="TASK_0000175801-mRNA-1">
    <property type="protein sequence ID" value="TASK_0000175801-mRNA-1"/>
    <property type="gene ID" value="TASK_0000175801"/>
</dbReference>
<dbReference type="GO" id="GO:0008270">
    <property type="term" value="F:zinc ion binding"/>
    <property type="evidence" value="ECO:0007669"/>
    <property type="project" value="UniProtKB-KW"/>
</dbReference>
<evidence type="ECO:0000256" key="3">
    <source>
        <dbReference type="ARBA" id="ARBA00022771"/>
    </source>
</evidence>
<feature type="region of interest" description="Disordered" evidence="9">
    <location>
        <begin position="1"/>
        <end position="21"/>
    </location>
</feature>
<evidence type="ECO:0000313" key="13">
    <source>
        <dbReference type="WBParaSite" id="TASK_0000175801-mRNA-1"/>
    </source>
</evidence>
<dbReference type="InterPro" id="IPR051061">
    <property type="entry name" value="Zinc_finger_trans_reg"/>
</dbReference>
<evidence type="ECO:0000256" key="9">
    <source>
        <dbReference type="SAM" id="MobiDB-lite"/>
    </source>
</evidence>
<evidence type="ECO:0000256" key="1">
    <source>
        <dbReference type="ARBA" id="ARBA00004123"/>
    </source>
</evidence>
<keyword evidence="4" id="KW-0862">Zinc</keyword>
<feature type="domain" description="C2H2-type" evidence="10">
    <location>
        <begin position="150"/>
        <end position="177"/>
    </location>
</feature>
<dbReference type="PROSITE" id="PS50157">
    <property type="entry name" value="ZINC_FINGER_C2H2_2"/>
    <property type="match status" value="2"/>
</dbReference>